<dbReference type="Gene3D" id="2.60.40.10">
    <property type="entry name" value="Immunoglobulins"/>
    <property type="match status" value="1"/>
</dbReference>
<gene>
    <name evidence="3" type="ORF">TrRE_jg1764</name>
</gene>
<feature type="domain" description="GH16" evidence="2">
    <location>
        <begin position="1"/>
        <end position="172"/>
    </location>
</feature>
<proteinExistence type="inferred from homology"/>
<dbReference type="InterPro" id="IPR050546">
    <property type="entry name" value="Glycosyl_Hydrlase_16"/>
</dbReference>
<evidence type="ECO:0000256" key="1">
    <source>
        <dbReference type="ARBA" id="ARBA00006865"/>
    </source>
</evidence>
<dbReference type="GO" id="GO:0004553">
    <property type="term" value="F:hydrolase activity, hydrolyzing O-glycosyl compounds"/>
    <property type="evidence" value="ECO:0007669"/>
    <property type="project" value="InterPro"/>
</dbReference>
<evidence type="ECO:0000259" key="2">
    <source>
        <dbReference type="PROSITE" id="PS51762"/>
    </source>
</evidence>
<dbReference type="SUPFAM" id="SSF49899">
    <property type="entry name" value="Concanavalin A-like lectins/glucanases"/>
    <property type="match status" value="1"/>
</dbReference>
<reference evidence="3" key="1">
    <citation type="submission" date="2022-07" db="EMBL/GenBank/DDBJ databases">
        <title>Genome analysis of Parmales, a sister group of diatoms, reveals the evolutionary specialization of diatoms from phago-mixotrophs to photoautotrophs.</title>
        <authorList>
            <person name="Ban H."/>
            <person name="Sato S."/>
            <person name="Yoshikawa S."/>
            <person name="Kazumasa Y."/>
            <person name="Nakamura Y."/>
            <person name="Ichinomiya M."/>
            <person name="Saitoh K."/>
            <person name="Sato N."/>
            <person name="Blanc-Mathieu R."/>
            <person name="Endo H."/>
            <person name="Kuwata A."/>
            <person name="Ogata H."/>
        </authorList>
    </citation>
    <scope>NUCLEOTIDE SEQUENCE</scope>
</reference>
<comment type="similarity">
    <text evidence="1">Belongs to the glycosyl hydrolase 16 family.</text>
</comment>
<dbReference type="PANTHER" id="PTHR10963:SF55">
    <property type="entry name" value="GLYCOSIDE HYDROLASE FAMILY 16 PROTEIN"/>
    <property type="match status" value="1"/>
</dbReference>
<dbReference type="Gene3D" id="2.60.120.200">
    <property type="match status" value="1"/>
</dbReference>
<dbReference type="OrthoDB" id="4781at2759"/>
<dbReference type="Proteomes" id="UP001165082">
    <property type="component" value="Unassembled WGS sequence"/>
</dbReference>
<evidence type="ECO:0000313" key="4">
    <source>
        <dbReference type="Proteomes" id="UP001165082"/>
    </source>
</evidence>
<keyword evidence="4" id="KW-1185">Reference proteome</keyword>
<evidence type="ECO:0000313" key="3">
    <source>
        <dbReference type="EMBL" id="GMH52177.1"/>
    </source>
</evidence>
<dbReference type="GO" id="GO:0005975">
    <property type="term" value="P:carbohydrate metabolic process"/>
    <property type="evidence" value="ECO:0007669"/>
    <property type="project" value="InterPro"/>
</dbReference>
<protein>
    <recommendedName>
        <fullName evidence="2">GH16 domain-containing protein</fullName>
    </recommendedName>
</protein>
<dbReference type="EMBL" id="BRXZ01002011">
    <property type="protein sequence ID" value="GMH52177.1"/>
    <property type="molecule type" value="Genomic_DNA"/>
</dbReference>
<accession>A0A9W6ZIZ2</accession>
<dbReference type="PROSITE" id="PS51762">
    <property type="entry name" value="GH16_2"/>
    <property type="match status" value="1"/>
</dbReference>
<dbReference type="Pfam" id="PF00722">
    <property type="entry name" value="Glyco_hydro_16"/>
    <property type="match status" value="1"/>
</dbReference>
<organism evidence="3 4">
    <name type="scientific">Triparma retinervis</name>
    <dbReference type="NCBI Taxonomy" id="2557542"/>
    <lineage>
        <taxon>Eukaryota</taxon>
        <taxon>Sar</taxon>
        <taxon>Stramenopiles</taxon>
        <taxon>Ochrophyta</taxon>
        <taxon>Bolidophyceae</taxon>
        <taxon>Parmales</taxon>
        <taxon>Triparmaceae</taxon>
        <taxon>Triparma</taxon>
    </lineage>
</organism>
<dbReference type="InterPro" id="IPR000757">
    <property type="entry name" value="Beta-glucanase-like"/>
</dbReference>
<dbReference type="PANTHER" id="PTHR10963">
    <property type="entry name" value="GLYCOSYL HYDROLASE-RELATED"/>
    <property type="match status" value="1"/>
</dbReference>
<dbReference type="InterPro" id="IPR013320">
    <property type="entry name" value="ConA-like_dom_sf"/>
</dbReference>
<sequence length="486" mass="53111">MPKGPGAWPAFWLMPIAPTCPYDGISSYGPWPTGGEIDIAEFGVKGSSESDIVHALHFGGTGSTGGHAYNSKKYTLPSSASSTFTEDFHVFSLEWAPDKITWFVDGIESFSMSSSQWWTAYSDELEAPFDSRFYLILNLAVGGNFPDPVSDMTPWPMEYVIDYVRVYEDANMPTIATQAPTPTPSGTRVNFNVEMWGTEGMDFLASMSDNDYNNMHVLIDAVATDDYSYSYTYGENGGTKLMDYDGDKVFSGSAYLEDGEYKFKFFPNGDVDAPDVGADCNGDGFVITVNGESELDVNVCWGECGESCLVSSGEGNFTPTEPGVTIYADLSSLDKGSFVDSNGNIFGGAYVASTFNSWSPLNHKMVDSDKDGIFQVTLGSDILSPGDSHQFIFTINGWNEKAGAVPWSTCDFLNHDEWPNWGFTVPSDFDFESDKMVLGPFCWNSQDGSCKSCSEEGVSTYVDSWAASSEKAKLKIEVDLRNAIPD</sequence>
<dbReference type="InterPro" id="IPR013783">
    <property type="entry name" value="Ig-like_fold"/>
</dbReference>
<comment type="caution">
    <text evidence="3">The sequence shown here is derived from an EMBL/GenBank/DDBJ whole genome shotgun (WGS) entry which is preliminary data.</text>
</comment>
<dbReference type="AlphaFoldDB" id="A0A9W6ZIZ2"/>
<feature type="non-terminal residue" evidence="3">
    <location>
        <position position="486"/>
    </location>
</feature>
<dbReference type="CDD" id="cd08023">
    <property type="entry name" value="GH16_laminarinase_like"/>
    <property type="match status" value="1"/>
</dbReference>
<name>A0A9W6ZIZ2_9STRA</name>